<reference evidence="1" key="1">
    <citation type="submission" date="2014-11" db="EMBL/GenBank/DDBJ databases">
        <authorList>
            <person name="Amaro Gonzalez C."/>
        </authorList>
    </citation>
    <scope>NUCLEOTIDE SEQUENCE</scope>
</reference>
<proteinExistence type="predicted"/>
<organism evidence="1">
    <name type="scientific">Anguilla anguilla</name>
    <name type="common">European freshwater eel</name>
    <name type="synonym">Muraena anguilla</name>
    <dbReference type="NCBI Taxonomy" id="7936"/>
    <lineage>
        <taxon>Eukaryota</taxon>
        <taxon>Metazoa</taxon>
        <taxon>Chordata</taxon>
        <taxon>Craniata</taxon>
        <taxon>Vertebrata</taxon>
        <taxon>Euteleostomi</taxon>
        <taxon>Actinopterygii</taxon>
        <taxon>Neopterygii</taxon>
        <taxon>Teleostei</taxon>
        <taxon>Anguilliformes</taxon>
        <taxon>Anguillidae</taxon>
        <taxon>Anguilla</taxon>
    </lineage>
</organism>
<sequence length="50" mass="5828">MSLTHFRNILNQDNSNRFNTTIHSNLRTALHTEEVKRCKHVKIPKGLSIL</sequence>
<evidence type="ECO:0000313" key="1">
    <source>
        <dbReference type="EMBL" id="JAH36788.1"/>
    </source>
</evidence>
<dbReference type="AlphaFoldDB" id="A0A0E9S8F9"/>
<reference evidence="1" key="2">
    <citation type="journal article" date="2015" name="Fish Shellfish Immunol.">
        <title>Early steps in the European eel (Anguilla anguilla)-Vibrio vulnificus interaction in the gills: Role of the RtxA13 toxin.</title>
        <authorList>
            <person name="Callol A."/>
            <person name="Pajuelo D."/>
            <person name="Ebbesson L."/>
            <person name="Teles M."/>
            <person name="MacKenzie S."/>
            <person name="Amaro C."/>
        </authorList>
    </citation>
    <scope>NUCLEOTIDE SEQUENCE</scope>
</reference>
<dbReference type="EMBL" id="GBXM01069464">
    <property type="protein sequence ID" value="JAH39113.1"/>
    <property type="molecule type" value="Transcribed_RNA"/>
</dbReference>
<protein>
    <submittedName>
        <fullName evidence="1">Uncharacterized protein</fullName>
    </submittedName>
</protein>
<accession>A0A0E9S8F9</accession>
<dbReference type="EMBL" id="GBXM01071789">
    <property type="protein sequence ID" value="JAH36788.1"/>
    <property type="molecule type" value="Transcribed_RNA"/>
</dbReference>
<name>A0A0E9S8F9_ANGAN</name>